<keyword evidence="3" id="KW-0804">Transcription</keyword>
<dbReference type="RefSeq" id="WP_162446790.1">
    <property type="nucleotide sequence ID" value="NZ_CP048222.1"/>
</dbReference>
<evidence type="ECO:0000313" key="5">
    <source>
        <dbReference type="EMBL" id="QHT70833.1"/>
    </source>
</evidence>
<proteinExistence type="predicted"/>
<accession>A0A6C0GTH3</accession>
<dbReference type="GO" id="GO:0003700">
    <property type="term" value="F:DNA-binding transcription factor activity"/>
    <property type="evidence" value="ECO:0007669"/>
    <property type="project" value="InterPro"/>
</dbReference>
<dbReference type="Gene3D" id="1.10.10.60">
    <property type="entry name" value="Homeodomain-like"/>
    <property type="match status" value="1"/>
</dbReference>
<dbReference type="InterPro" id="IPR003313">
    <property type="entry name" value="AraC-bd"/>
</dbReference>
<sequence>MKKNKITFSIPANESNGRKYHWGRLQQEWRDTLNKSGEIYFEIHRRDEYRLKSNPLIAPFRQDLYIIFLITGGEAVHNFGNQDYYLKPGILCFVSAGIFVSRQSTINEHAGYLCGFTSAFFSQNLSDKDSLLHYPFFNTEASVSLQLDTDQTSYFYNLFREMEEEYHSTNANKEELIRALLTILLQKAQRLVISDRTDCLVDNSNAGLRLTKAFTKLFEADFEPLKKLHGITTKHLSQYASNLHVTQNHLNDTIKAVSGKTPGELIRERIIKEASQLLLHTQLTIAEICFLLKFEDPSYFSRFFKRYTGLTPTQHRKQYK</sequence>
<dbReference type="PROSITE" id="PS01124">
    <property type="entry name" value="HTH_ARAC_FAMILY_2"/>
    <property type="match status" value="1"/>
</dbReference>
<evidence type="ECO:0000256" key="2">
    <source>
        <dbReference type="ARBA" id="ARBA00023125"/>
    </source>
</evidence>
<evidence type="ECO:0000259" key="4">
    <source>
        <dbReference type="PROSITE" id="PS01124"/>
    </source>
</evidence>
<organism evidence="5 6">
    <name type="scientific">Rhodocytophaga rosea</name>
    <dbReference type="NCBI Taxonomy" id="2704465"/>
    <lineage>
        <taxon>Bacteria</taxon>
        <taxon>Pseudomonadati</taxon>
        <taxon>Bacteroidota</taxon>
        <taxon>Cytophagia</taxon>
        <taxon>Cytophagales</taxon>
        <taxon>Rhodocytophagaceae</taxon>
        <taxon>Rhodocytophaga</taxon>
    </lineage>
</organism>
<feature type="domain" description="HTH araC/xylS-type" evidence="4">
    <location>
        <begin position="236"/>
        <end position="318"/>
    </location>
</feature>
<dbReference type="Proteomes" id="UP000480178">
    <property type="component" value="Chromosome"/>
</dbReference>
<dbReference type="PANTHER" id="PTHR43280:SF32">
    <property type="entry name" value="TRANSCRIPTIONAL REGULATORY PROTEIN"/>
    <property type="match status" value="1"/>
</dbReference>
<dbReference type="EMBL" id="CP048222">
    <property type="protein sequence ID" value="QHT70833.1"/>
    <property type="molecule type" value="Genomic_DNA"/>
</dbReference>
<protein>
    <submittedName>
        <fullName evidence="5">Helix-turn-helix domain-containing protein</fullName>
    </submittedName>
</protein>
<keyword evidence="6" id="KW-1185">Reference proteome</keyword>
<dbReference type="SUPFAM" id="SSF51215">
    <property type="entry name" value="Regulatory protein AraC"/>
    <property type="match status" value="1"/>
</dbReference>
<evidence type="ECO:0000313" key="6">
    <source>
        <dbReference type="Proteomes" id="UP000480178"/>
    </source>
</evidence>
<keyword evidence="1" id="KW-0805">Transcription regulation</keyword>
<dbReference type="InterPro" id="IPR018060">
    <property type="entry name" value="HTH_AraC"/>
</dbReference>
<reference evidence="5 6" key="1">
    <citation type="submission" date="2020-01" db="EMBL/GenBank/DDBJ databases">
        <authorList>
            <person name="Kim M.K."/>
        </authorList>
    </citation>
    <scope>NUCLEOTIDE SEQUENCE [LARGE SCALE GENOMIC DNA]</scope>
    <source>
        <strain evidence="5 6">172606-1</strain>
    </source>
</reference>
<dbReference type="KEGG" id="rhoz:GXP67_31395"/>
<keyword evidence="2" id="KW-0238">DNA-binding</keyword>
<gene>
    <name evidence="5" type="ORF">GXP67_31395</name>
</gene>
<evidence type="ECO:0000256" key="3">
    <source>
        <dbReference type="ARBA" id="ARBA00023163"/>
    </source>
</evidence>
<dbReference type="Pfam" id="PF02311">
    <property type="entry name" value="AraC_binding"/>
    <property type="match status" value="1"/>
</dbReference>
<dbReference type="Pfam" id="PF12833">
    <property type="entry name" value="HTH_18"/>
    <property type="match status" value="1"/>
</dbReference>
<dbReference type="SMART" id="SM00342">
    <property type="entry name" value="HTH_ARAC"/>
    <property type="match status" value="1"/>
</dbReference>
<dbReference type="PANTHER" id="PTHR43280">
    <property type="entry name" value="ARAC-FAMILY TRANSCRIPTIONAL REGULATOR"/>
    <property type="match status" value="1"/>
</dbReference>
<dbReference type="InterPro" id="IPR037923">
    <property type="entry name" value="HTH-like"/>
</dbReference>
<dbReference type="SUPFAM" id="SSF46689">
    <property type="entry name" value="Homeodomain-like"/>
    <property type="match status" value="1"/>
</dbReference>
<dbReference type="InterPro" id="IPR009057">
    <property type="entry name" value="Homeodomain-like_sf"/>
</dbReference>
<dbReference type="AlphaFoldDB" id="A0A6C0GTH3"/>
<dbReference type="GO" id="GO:0043565">
    <property type="term" value="F:sequence-specific DNA binding"/>
    <property type="evidence" value="ECO:0007669"/>
    <property type="project" value="InterPro"/>
</dbReference>
<evidence type="ECO:0000256" key="1">
    <source>
        <dbReference type="ARBA" id="ARBA00023015"/>
    </source>
</evidence>
<name>A0A6C0GTH3_9BACT</name>